<reference evidence="1" key="2">
    <citation type="journal article" date="2015" name="Fish Shellfish Immunol.">
        <title>Early steps in the European eel (Anguilla anguilla)-Vibrio vulnificus interaction in the gills: Role of the RtxA13 toxin.</title>
        <authorList>
            <person name="Callol A."/>
            <person name="Pajuelo D."/>
            <person name="Ebbesson L."/>
            <person name="Teles M."/>
            <person name="MacKenzie S."/>
            <person name="Amaro C."/>
        </authorList>
    </citation>
    <scope>NUCLEOTIDE SEQUENCE</scope>
</reference>
<sequence>MLANFAIVFFLLCSALDFYFDTIEQVPS</sequence>
<proteinExistence type="predicted"/>
<accession>A0A0E9U1G1</accession>
<dbReference type="EMBL" id="GBXM01048926">
    <property type="protein sequence ID" value="JAH59651.1"/>
    <property type="molecule type" value="Transcribed_RNA"/>
</dbReference>
<protein>
    <submittedName>
        <fullName evidence="1">Uncharacterized protein</fullName>
    </submittedName>
</protein>
<evidence type="ECO:0000313" key="1">
    <source>
        <dbReference type="EMBL" id="JAH59651.1"/>
    </source>
</evidence>
<name>A0A0E9U1G1_ANGAN</name>
<dbReference type="AlphaFoldDB" id="A0A0E9U1G1"/>
<organism evidence="1">
    <name type="scientific">Anguilla anguilla</name>
    <name type="common">European freshwater eel</name>
    <name type="synonym">Muraena anguilla</name>
    <dbReference type="NCBI Taxonomy" id="7936"/>
    <lineage>
        <taxon>Eukaryota</taxon>
        <taxon>Metazoa</taxon>
        <taxon>Chordata</taxon>
        <taxon>Craniata</taxon>
        <taxon>Vertebrata</taxon>
        <taxon>Euteleostomi</taxon>
        <taxon>Actinopterygii</taxon>
        <taxon>Neopterygii</taxon>
        <taxon>Teleostei</taxon>
        <taxon>Anguilliformes</taxon>
        <taxon>Anguillidae</taxon>
        <taxon>Anguilla</taxon>
    </lineage>
</organism>
<reference evidence="1" key="1">
    <citation type="submission" date="2014-11" db="EMBL/GenBank/DDBJ databases">
        <authorList>
            <person name="Amaro Gonzalez C."/>
        </authorList>
    </citation>
    <scope>NUCLEOTIDE SEQUENCE</scope>
</reference>